<sequence length="58" mass="6494">MVDPFEGFFGRIVCLSGVQQTREIDPSLETRSRPVGDIVADNLRASFSAGEYDPRYID</sequence>
<reference evidence="1 2" key="1">
    <citation type="submission" date="2013-07" db="EMBL/GenBank/DDBJ databases">
        <title>Completed genome of Sphingomonas sanxanigenens NX02.</title>
        <authorList>
            <person name="Ma T."/>
            <person name="Huang H."/>
            <person name="Wu M."/>
            <person name="Li X."/>
            <person name="Li G."/>
        </authorList>
    </citation>
    <scope>NUCLEOTIDE SEQUENCE [LARGE SCALE GENOMIC DNA]</scope>
    <source>
        <strain evidence="1 2">NX02</strain>
    </source>
</reference>
<dbReference type="HOGENOM" id="CLU_2976955_0_0_5"/>
<dbReference type="Proteomes" id="UP000018851">
    <property type="component" value="Chromosome"/>
</dbReference>
<dbReference type="PATRIC" id="fig|1123269.5.peg.3911"/>
<dbReference type="STRING" id="1123269.NX02_20005"/>
<evidence type="ECO:0000313" key="1">
    <source>
        <dbReference type="EMBL" id="AHE55660.1"/>
    </source>
</evidence>
<name>W0AJ24_9SPHN</name>
<dbReference type="AlphaFoldDB" id="W0AJ24"/>
<proteinExistence type="predicted"/>
<organism evidence="1 2">
    <name type="scientific">Sphingomonas sanxanigenens DSM 19645 = NX02</name>
    <dbReference type="NCBI Taxonomy" id="1123269"/>
    <lineage>
        <taxon>Bacteria</taxon>
        <taxon>Pseudomonadati</taxon>
        <taxon>Pseudomonadota</taxon>
        <taxon>Alphaproteobacteria</taxon>
        <taxon>Sphingomonadales</taxon>
        <taxon>Sphingomonadaceae</taxon>
        <taxon>Sphingomonas</taxon>
    </lineage>
</organism>
<accession>W0AJ24</accession>
<evidence type="ECO:0000313" key="2">
    <source>
        <dbReference type="Proteomes" id="UP000018851"/>
    </source>
</evidence>
<gene>
    <name evidence="1" type="ORF">NX02_20005</name>
</gene>
<dbReference type="KEGG" id="ssan:NX02_20005"/>
<protein>
    <submittedName>
        <fullName evidence="1">Uncharacterized protein</fullName>
    </submittedName>
</protein>
<dbReference type="EMBL" id="CP006644">
    <property type="protein sequence ID" value="AHE55660.1"/>
    <property type="molecule type" value="Genomic_DNA"/>
</dbReference>
<keyword evidence="2" id="KW-1185">Reference proteome</keyword>